<dbReference type="RefSeq" id="XP_001330531.1">
    <property type="nucleotide sequence ID" value="XM_001330496.1"/>
</dbReference>
<dbReference type="InParanoid" id="A2EZ29"/>
<gene>
    <name evidence="1" type="ORF">TVAG_485130</name>
</gene>
<dbReference type="Proteomes" id="UP000001542">
    <property type="component" value="Unassembled WGS sequence"/>
</dbReference>
<name>A2EZ29_TRIV3</name>
<evidence type="ECO:0000313" key="1">
    <source>
        <dbReference type="EMBL" id="EAY02078.1"/>
    </source>
</evidence>
<dbReference type="EMBL" id="DS113547">
    <property type="protein sequence ID" value="EAY02078.1"/>
    <property type="molecule type" value="Genomic_DNA"/>
</dbReference>
<dbReference type="KEGG" id="tva:4759906"/>
<reference evidence="1" key="1">
    <citation type="submission" date="2006-10" db="EMBL/GenBank/DDBJ databases">
        <authorList>
            <person name="Amadeo P."/>
            <person name="Zhao Q."/>
            <person name="Wortman J."/>
            <person name="Fraser-Liggett C."/>
            <person name="Carlton J."/>
        </authorList>
    </citation>
    <scope>NUCLEOTIDE SEQUENCE</scope>
    <source>
        <strain evidence="1">G3</strain>
    </source>
</reference>
<dbReference type="VEuPathDB" id="TrichDB:TVAG_485130"/>
<dbReference type="VEuPathDB" id="TrichDB:TVAGG3_0754030"/>
<evidence type="ECO:0008006" key="3">
    <source>
        <dbReference type="Google" id="ProtNLM"/>
    </source>
</evidence>
<keyword evidence="2" id="KW-1185">Reference proteome</keyword>
<sequence length="223" mass="25180">MKERAISLNEKANFKVLIYENVFYKGSGTMFFHDVYDSIVVVDKFCSLENYNLTEGQFVDFHSSINATITRGSILNGGSTATSTAMIVQNYGDSVLSYTNITHCYLKQDAAFVYGNVQSSANISYCQIEKIDSDDRLSTIDNCLGYIERSHYLNNTQNASDKGIITVNIQTLEIYDSLFLNNQQNEIGYLFDADDYGSITICRCFIQQDINYWNDSSICGRVV</sequence>
<proteinExistence type="predicted"/>
<organism evidence="1 2">
    <name type="scientific">Trichomonas vaginalis (strain ATCC PRA-98 / G3)</name>
    <dbReference type="NCBI Taxonomy" id="412133"/>
    <lineage>
        <taxon>Eukaryota</taxon>
        <taxon>Metamonada</taxon>
        <taxon>Parabasalia</taxon>
        <taxon>Trichomonadida</taxon>
        <taxon>Trichomonadidae</taxon>
        <taxon>Trichomonas</taxon>
    </lineage>
</organism>
<evidence type="ECO:0000313" key="2">
    <source>
        <dbReference type="Proteomes" id="UP000001542"/>
    </source>
</evidence>
<dbReference type="AlphaFoldDB" id="A2EZ29"/>
<accession>A2EZ29</accession>
<protein>
    <recommendedName>
        <fullName evidence="3">Right handed beta helix domain-containing protein</fullName>
    </recommendedName>
</protein>
<reference evidence="1" key="2">
    <citation type="journal article" date="2007" name="Science">
        <title>Draft genome sequence of the sexually transmitted pathogen Trichomonas vaginalis.</title>
        <authorList>
            <person name="Carlton J.M."/>
            <person name="Hirt R.P."/>
            <person name="Silva J.C."/>
            <person name="Delcher A.L."/>
            <person name="Schatz M."/>
            <person name="Zhao Q."/>
            <person name="Wortman J.R."/>
            <person name="Bidwell S.L."/>
            <person name="Alsmark U.C.M."/>
            <person name="Besteiro S."/>
            <person name="Sicheritz-Ponten T."/>
            <person name="Noel C.J."/>
            <person name="Dacks J.B."/>
            <person name="Foster P.G."/>
            <person name="Simillion C."/>
            <person name="Van de Peer Y."/>
            <person name="Miranda-Saavedra D."/>
            <person name="Barton G.J."/>
            <person name="Westrop G.D."/>
            <person name="Mueller S."/>
            <person name="Dessi D."/>
            <person name="Fiori P.L."/>
            <person name="Ren Q."/>
            <person name="Paulsen I."/>
            <person name="Zhang H."/>
            <person name="Bastida-Corcuera F.D."/>
            <person name="Simoes-Barbosa A."/>
            <person name="Brown M.T."/>
            <person name="Hayes R.D."/>
            <person name="Mukherjee M."/>
            <person name="Okumura C.Y."/>
            <person name="Schneider R."/>
            <person name="Smith A.J."/>
            <person name="Vanacova S."/>
            <person name="Villalvazo M."/>
            <person name="Haas B.J."/>
            <person name="Pertea M."/>
            <person name="Feldblyum T.V."/>
            <person name="Utterback T.R."/>
            <person name="Shu C.L."/>
            <person name="Osoegawa K."/>
            <person name="de Jong P.J."/>
            <person name="Hrdy I."/>
            <person name="Horvathova L."/>
            <person name="Zubacova Z."/>
            <person name="Dolezal P."/>
            <person name="Malik S.B."/>
            <person name="Logsdon J.M. Jr."/>
            <person name="Henze K."/>
            <person name="Gupta A."/>
            <person name="Wang C.C."/>
            <person name="Dunne R.L."/>
            <person name="Upcroft J.A."/>
            <person name="Upcroft P."/>
            <person name="White O."/>
            <person name="Salzberg S.L."/>
            <person name="Tang P."/>
            <person name="Chiu C.-H."/>
            <person name="Lee Y.-S."/>
            <person name="Embley T.M."/>
            <person name="Coombs G.H."/>
            <person name="Mottram J.C."/>
            <person name="Tachezy J."/>
            <person name="Fraser-Liggett C.M."/>
            <person name="Johnson P.J."/>
        </authorList>
    </citation>
    <scope>NUCLEOTIDE SEQUENCE [LARGE SCALE GENOMIC DNA]</scope>
    <source>
        <strain evidence="1">G3</strain>
    </source>
</reference>